<name>A0AAU9MAF4_9ASTR</name>
<feature type="region of interest" description="Disordered" evidence="1">
    <location>
        <begin position="1"/>
        <end position="65"/>
    </location>
</feature>
<accession>A0AAU9MAF4</accession>
<evidence type="ECO:0000313" key="3">
    <source>
        <dbReference type="Proteomes" id="UP001157418"/>
    </source>
</evidence>
<organism evidence="2 3">
    <name type="scientific">Lactuca virosa</name>
    <dbReference type="NCBI Taxonomy" id="75947"/>
    <lineage>
        <taxon>Eukaryota</taxon>
        <taxon>Viridiplantae</taxon>
        <taxon>Streptophyta</taxon>
        <taxon>Embryophyta</taxon>
        <taxon>Tracheophyta</taxon>
        <taxon>Spermatophyta</taxon>
        <taxon>Magnoliopsida</taxon>
        <taxon>eudicotyledons</taxon>
        <taxon>Gunneridae</taxon>
        <taxon>Pentapetalae</taxon>
        <taxon>asterids</taxon>
        <taxon>campanulids</taxon>
        <taxon>Asterales</taxon>
        <taxon>Asteraceae</taxon>
        <taxon>Cichorioideae</taxon>
        <taxon>Cichorieae</taxon>
        <taxon>Lactucinae</taxon>
        <taxon>Lactuca</taxon>
    </lineage>
</organism>
<keyword evidence="3" id="KW-1185">Reference proteome</keyword>
<gene>
    <name evidence="2" type="ORF">LVIROSA_LOCUS10048</name>
</gene>
<proteinExistence type="predicted"/>
<feature type="compositionally biased region" description="Polar residues" evidence="1">
    <location>
        <begin position="16"/>
        <end position="25"/>
    </location>
</feature>
<feature type="compositionally biased region" description="Basic and acidic residues" evidence="1">
    <location>
        <begin position="27"/>
        <end position="53"/>
    </location>
</feature>
<reference evidence="2 3" key="1">
    <citation type="submission" date="2022-01" db="EMBL/GenBank/DDBJ databases">
        <authorList>
            <person name="Xiong W."/>
            <person name="Schranz E."/>
        </authorList>
    </citation>
    <scope>NUCLEOTIDE SEQUENCE [LARGE SCALE GENOMIC DNA]</scope>
</reference>
<comment type="caution">
    <text evidence="2">The sequence shown here is derived from an EMBL/GenBank/DDBJ whole genome shotgun (WGS) entry which is preliminary data.</text>
</comment>
<evidence type="ECO:0000256" key="1">
    <source>
        <dbReference type="SAM" id="MobiDB-lite"/>
    </source>
</evidence>
<dbReference type="Proteomes" id="UP001157418">
    <property type="component" value="Unassembled WGS sequence"/>
</dbReference>
<sequence length="239" mass="28205">MPNTPNIEADQKDYLTNESQGEGTTNNKEEKGNEKKILEEKNDQGKGKEEKVYKRSKRTTTKTKPYQSPYMRRTIEMRKKLEAVETRISKSIFSLQKDHNVHLIDNEKTIKDIVHTYGMLPYYLLNLMISYLIDKKHPKADDLLKKEVAIFKLKWWTENNMNDSGVMLMRHMKTFKGQGPNNWDSEIEKNITQQKTQLTKLRSKYVTKILVNDINIHSNKIIKEGLKFEKLTRRTKNKL</sequence>
<protein>
    <submittedName>
        <fullName evidence="2">Uncharacterized protein</fullName>
    </submittedName>
</protein>
<dbReference type="EMBL" id="CAKMRJ010001112">
    <property type="protein sequence ID" value="CAH1422732.1"/>
    <property type="molecule type" value="Genomic_DNA"/>
</dbReference>
<dbReference type="AlphaFoldDB" id="A0AAU9MAF4"/>
<evidence type="ECO:0000313" key="2">
    <source>
        <dbReference type="EMBL" id="CAH1422732.1"/>
    </source>
</evidence>